<dbReference type="Gene3D" id="2.40.50.140">
    <property type="entry name" value="Nucleic acid-binding proteins"/>
    <property type="match status" value="2"/>
</dbReference>
<feature type="compositionally biased region" description="Low complexity" evidence="5">
    <location>
        <begin position="436"/>
        <end position="447"/>
    </location>
</feature>
<dbReference type="AlphaFoldDB" id="A0AAD7XD67"/>
<dbReference type="EMBL" id="JAPEVG010000017">
    <property type="protein sequence ID" value="KAJ8496196.1"/>
    <property type="molecule type" value="Genomic_DNA"/>
</dbReference>
<evidence type="ECO:0000313" key="7">
    <source>
        <dbReference type="EMBL" id="KAJ8496196.1"/>
    </source>
</evidence>
<comment type="subcellular location">
    <subcellularLocation>
        <location evidence="1">Nucleus</location>
    </subcellularLocation>
</comment>
<dbReference type="Gene3D" id="1.10.10.10">
    <property type="entry name" value="Winged helix-like DNA-binding domain superfamily/Winged helix DNA-binding domain"/>
    <property type="match status" value="2"/>
</dbReference>
<dbReference type="SUPFAM" id="SSF50249">
    <property type="entry name" value="Nucleic acid-binding proteins"/>
    <property type="match status" value="1"/>
</dbReference>
<dbReference type="InterPro" id="IPR014892">
    <property type="entry name" value="RPA_C"/>
</dbReference>
<feature type="compositionally biased region" description="Low complexity" evidence="5">
    <location>
        <begin position="496"/>
        <end position="513"/>
    </location>
</feature>
<dbReference type="InterPro" id="IPR040260">
    <property type="entry name" value="RFA2-like"/>
</dbReference>
<organism evidence="7 8">
    <name type="scientific">Trametes cubensis</name>
    <dbReference type="NCBI Taxonomy" id="1111947"/>
    <lineage>
        <taxon>Eukaryota</taxon>
        <taxon>Fungi</taxon>
        <taxon>Dikarya</taxon>
        <taxon>Basidiomycota</taxon>
        <taxon>Agaricomycotina</taxon>
        <taxon>Agaricomycetes</taxon>
        <taxon>Polyporales</taxon>
        <taxon>Polyporaceae</taxon>
        <taxon>Trametes</taxon>
    </lineage>
</organism>
<dbReference type="Proteomes" id="UP001215151">
    <property type="component" value="Unassembled WGS sequence"/>
</dbReference>
<evidence type="ECO:0000256" key="2">
    <source>
        <dbReference type="ARBA" id="ARBA00007815"/>
    </source>
</evidence>
<comment type="caution">
    <text evidence="7">The sequence shown here is derived from an EMBL/GenBank/DDBJ whole genome shotgun (WGS) entry which is preliminary data.</text>
</comment>
<reference evidence="7" key="1">
    <citation type="submission" date="2022-11" db="EMBL/GenBank/DDBJ databases">
        <title>Genome Sequence of Cubamyces cubensis.</title>
        <authorList>
            <person name="Buettner E."/>
        </authorList>
    </citation>
    <scope>NUCLEOTIDE SEQUENCE</scope>
    <source>
        <strain evidence="7">MPL-01</strain>
    </source>
</reference>
<dbReference type="Pfam" id="PF08784">
    <property type="entry name" value="RPA_C"/>
    <property type="match status" value="1"/>
</dbReference>
<dbReference type="GO" id="GO:0003697">
    <property type="term" value="F:single-stranded DNA binding"/>
    <property type="evidence" value="ECO:0007669"/>
    <property type="project" value="TreeGrafter"/>
</dbReference>
<evidence type="ECO:0000259" key="6">
    <source>
        <dbReference type="Pfam" id="PF08784"/>
    </source>
</evidence>
<feature type="region of interest" description="Disordered" evidence="5">
    <location>
        <begin position="20"/>
        <end position="42"/>
    </location>
</feature>
<dbReference type="PANTHER" id="PTHR13989">
    <property type="entry name" value="REPLICATION PROTEIN A-RELATED"/>
    <property type="match status" value="1"/>
</dbReference>
<feature type="compositionally biased region" description="Pro residues" evidence="5">
    <location>
        <begin position="484"/>
        <end position="495"/>
    </location>
</feature>
<keyword evidence="4" id="KW-0539">Nucleus</keyword>
<feature type="domain" description="Replication protein A C-terminal" evidence="6">
    <location>
        <begin position="167"/>
        <end position="274"/>
    </location>
</feature>
<dbReference type="GO" id="GO:0000724">
    <property type="term" value="P:double-strand break repair via homologous recombination"/>
    <property type="evidence" value="ECO:0007669"/>
    <property type="project" value="TreeGrafter"/>
</dbReference>
<dbReference type="InterPro" id="IPR012340">
    <property type="entry name" value="NA-bd_OB-fold"/>
</dbReference>
<feature type="region of interest" description="Disordered" evidence="5">
    <location>
        <begin position="169"/>
        <end position="196"/>
    </location>
</feature>
<sequence>MSGFGDNPFYGGGGGYLSQNSPFGSGGSPGGSARRSTSNSLRPVTLRQLVEATQAHSDAEWMIGDVEVGQITVVASVLSVQPQTTNYIYLLNDGTATMEARQWVDANTDEEHASKEEIKEQTYVRVLGSLKMFGNKRYITATHIKPYKGIDELLFHYLEVATSSLIFERGPPPRPSEGGHSVVSKANGSGGTSAYTAQTTNAATTPAQFAHLAPLQRQIINFILAQPKSDEGIHVAAIARHISSITHGDSDANMISQALDALMDQGHVYTTMDDSHFITVRQLREATQAHSGAPFKIAGVEVDYIRHLGEAFRLEIEDGTRNGTLTAHRWLDQQPRVDLPTDDKPFYARIIGKLKPGSDKHYPHELEINLLNLVDDPHLLFFHILEAAFVTLSIERGPLPEPAQQSAEPDGQDVGVQEEILPVANAPNTPAAVPTLARTKTPVRPVTPVVPPSVPSTPSRSTSSEDRATPSTAHASSSRATEPPRTPTVSPPTSPTPTRQVPASSASGTPASGRVLGLRRDPYAQLSILERAILLQILNAPPSEKGVNVRTITRGISHHNATQAKISDALDALTDQGYISQTSDGEHYTVRTRHYPST</sequence>
<dbReference type="PANTHER" id="PTHR13989:SF16">
    <property type="entry name" value="REPLICATION PROTEIN A2"/>
    <property type="match status" value="1"/>
</dbReference>
<evidence type="ECO:0000256" key="1">
    <source>
        <dbReference type="ARBA" id="ARBA00004123"/>
    </source>
</evidence>
<accession>A0AAD7XD67</accession>
<feature type="region of interest" description="Disordered" evidence="5">
    <location>
        <begin position="436"/>
        <end position="516"/>
    </location>
</feature>
<dbReference type="GO" id="GO:0035861">
    <property type="term" value="C:site of double-strand break"/>
    <property type="evidence" value="ECO:0007669"/>
    <property type="project" value="TreeGrafter"/>
</dbReference>
<feature type="compositionally biased region" description="Polar residues" evidence="5">
    <location>
        <begin position="469"/>
        <end position="480"/>
    </location>
</feature>
<dbReference type="GO" id="GO:0006260">
    <property type="term" value="P:DNA replication"/>
    <property type="evidence" value="ECO:0007669"/>
    <property type="project" value="TreeGrafter"/>
</dbReference>
<dbReference type="GO" id="GO:0006289">
    <property type="term" value="P:nucleotide-excision repair"/>
    <property type="evidence" value="ECO:0007669"/>
    <property type="project" value="TreeGrafter"/>
</dbReference>
<evidence type="ECO:0000256" key="5">
    <source>
        <dbReference type="SAM" id="MobiDB-lite"/>
    </source>
</evidence>
<dbReference type="InterPro" id="IPR036390">
    <property type="entry name" value="WH_DNA-bd_sf"/>
</dbReference>
<gene>
    <name evidence="7" type="ORF">ONZ51_g1275</name>
</gene>
<comment type="similarity">
    <text evidence="2">Belongs to the replication factor A protein 2 family.</text>
</comment>
<protein>
    <recommendedName>
        <fullName evidence="6">Replication protein A C-terminal domain-containing protein</fullName>
    </recommendedName>
</protein>
<dbReference type="CDD" id="cd04478">
    <property type="entry name" value="RPA2_DBD_D"/>
    <property type="match status" value="1"/>
</dbReference>
<evidence type="ECO:0000256" key="4">
    <source>
        <dbReference type="ARBA" id="ARBA00023242"/>
    </source>
</evidence>
<evidence type="ECO:0000256" key="3">
    <source>
        <dbReference type="ARBA" id="ARBA00023125"/>
    </source>
</evidence>
<name>A0AAD7XD67_9APHY</name>
<keyword evidence="3" id="KW-0238">DNA-binding</keyword>
<proteinExistence type="inferred from homology"/>
<dbReference type="GO" id="GO:0005662">
    <property type="term" value="C:DNA replication factor A complex"/>
    <property type="evidence" value="ECO:0007669"/>
    <property type="project" value="TreeGrafter"/>
</dbReference>
<dbReference type="GO" id="GO:0000781">
    <property type="term" value="C:chromosome, telomeric region"/>
    <property type="evidence" value="ECO:0007669"/>
    <property type="project" value="TreeGrafter"/>
</dbReference>
<dbReference type="SUPFAM" id="SSF46785">
    <property type="entry name" value="Winged helix' DNA-binding domain"/>
    <property type="match status" value="2"/>
</dbReference>
<evidence type="ECO:0000313" key="8">
    <source>
        <dbReference type="Proteomes" id="UP001215151"/>
    </source>
</evidence>
<keyword evidence="8" id="KW-1185">Reference proteome</keyword>
<dbReference type="InterPro" id="IPR036388">
    <property type="entry name" value="WH-like_DNA-bd_sf"/>
</dbReference>